<dbReference type="Gene3D" id="3.30.450.20">
    <property type="entry name" value="PAS domain"/>
    <property type="match status" value="4"/>
</dbReference>
<dbReference type="Pfam" id="PF00990">
    <property type="entry name" value="GGDEF"/>
    <property type="match status" value="1"/>
</dbReference>
<dbReference type="RefSeq" id="WP_006296422.1">
    <property type="nucleotide sequence ID" value="NZ_AEGR01000029.1"/>
</dbReference>
<evidence type="ECO:0000313" key="8">
    <source>
        <dbReference type="Proteomes" id="UP000016368"/>
    </source>
</evidence>
<feature type="domain" description="GGDEF" evidence="6">
    <location>
        <begin position="576"/>
        <end position="714"/>
    </location>
</feature>
<accession>F3KPT6</accession>
<dbReference type="InterPro" id="IPR000700">
    <property type="entry name" value="PAS-assoc_C"/>
</dbReference>
<dbReference type="Gene3D" id="3.20.20.450">
    <property type="entry name" value="EAL domain"/>
    <property type="match status" value="1"/>
</dbReference>
<dbReference type="SMART" id="SM00267">
    <property type="entry name" value="GGDEF"/>
    <property type="match status" value="1"/>
</dbReference>
<dbReference type="Gene3D" id="3.30.70.270">
    <property type="match status" value="1"/>
</dbReference>
<dbReference type="GO" id="GO:0071111">
    <property type="term" value="F:cyclic-guanylate-specific phosphodiesterase activity"/>
    <property type="evidence" value="ECO:0007669"/>
    <property type="project" value="UniProtKB-EC"/>
</dbReference>
<reference evidence="7 8" key="1">
    <citation type="journal article" date="2011" name="EMBO J.">
        <title>Structural diversity of bacterial flagellar motors.</title>
        <authorList>
            <person name="Chen S."/>
            <person name="Beeby M."/>
            <person name="Murphy G.E."/>
            <person name="Leadbetter J.R."/>
            <person name="Hendrixson D.R."/>
            <person name="Briegel A."/>
            <person name="Li Z."/>
            <person name="Shi J."/>
            <person name="Tocheva E.I."/>
            <person name="Muller A."/>
            <person name="Dobro M.J."/>
            <person name="Jensen G.J."/>
        </authorList>
    </citation>
    <scope>NUCLEOTIDE SEQUENCE [LARGE SCALE GENOMIC DNA]</scope>
    <source>
        <strain evidence="7 8">ATCC 19624</strain>
    </source>
</reference>
<proteinExistence type="predicted"/>
<dbReference type="PROSITE" id="PS50113">
    <property type="entry name" value="PAC"/>
    <property type="match status" value="2"/>
</dbReference>
<dbReference type="GO" id="GO:0071732">
    <property type="term" value="P:cellular response to nitric oxide"/>
    <property type="evidence" value="ECO:0007669"/>
    <property type="project" value="UniProtKB-ARBA"/>
</dbReference>
<evidence type="ECO:0000259" key="4">
    <source>
        <dbReference type="PROSITE" id="PS50113"/>
    </source>
</evidence>
<dbReference type="SMART" id="SM00086">
    <property type="entry name" value="PAC"/>
    <property type="match status" value="4"/>
</dbReference>
<dbReference type="Pfam" id="PF00563">
    <property type="entry name" value="EAL"/>
    <property type="match status" value="1"/>
</dbReference>
<dbReference type="NCBIfam" id="TIGR00254">
    <property type="entry name" value="GGDEF"/>
    <property type="match status" value="1"/>
</dbReference>
<evidence type="ECO:0000259" key="6">
    <source>
        <dbReference type="PROSITE" id="PS50887"/>
    </source>
</evidence>
<keyword evidence="8" id="KW-1185">Reference proteome</keyword>
<dbReference type="SUPFAM" id="SSF141868">
    <property type="entry name" value="EAL domain-like"/>
    <property type="match status" value="1"/>
</dbReference>
<dbReference type="SUPFAM" id="SSF55785">
    <property type="entry name" value="PYP-like sensor domain (PAS domain)"/>
    <property type="match status" value="4"/>
</dbReference>
<dbReference type="PROSITE" id="PS50112">
    <property type="entry name" value="PAS"/>
    <property type="match status" value="2"/>
</dbReference>
<dbReference type="Pfam" id="PF13426">
    <property type="entry name" value="PAS_9"/>
    <property type="match status" value="2"/>
</dbReference>
<dbReference type="PANTHER" id="PTHR44757">
    <property type="entry name" value="DIGUANYLATE CYCLASE DGCP"/>
    <property type="match status" value="1"/>
</dbReference>
<dbReference type="PROSITE" id="PS50887">
    <property type="entry name" value="GGDEF"/>
    <property type="match status" value="1"/>
</dbReference>
<evidence type="ECO:0000313" key="7">
    <source>
        <dbReference type="EMBL" id="EGI78104.1"/>
    </source>
</evidence>
<comment type="catalytic activity">
    <reaction evidence="1">
        <text>3',3'-c-di-GMP + H2O = 5'-phosphoguanylyl(3'-&gt;5')guanosine + H(+)</text>
        <dbReference type="Rhea" id="RHEA:24902"/>
        <dbReference type="ChEBI" id="CHEBI:15377"/>
        <dbReference type="ChEBI" id="CHEBI:15378"/>
        <dbReference type="ChEBI" id="CHEBI:58754"/>
        <dbReference type="ChEBI" id="CHEBI:58805"/>
        <dbReference type="EC" id="3.1.4.52"/>
    </reaction>
    <physiologicalReaction direction="left-to-right" evidence="1">
        <dbReference type="Rhea" id="RHEA:24903"/>
    </physiologicalReaction>
</comment>
<dbReference type="CDD" id="cd01948">
    <property type="entry name" value="EAL"/>
    <property type="match status" value="1"/>
</dbReference>
<organism evidence="7 8">
    <name type="scientific">Hylemonella gracilis ATCC 19624</name>
    <dbReference type="NCBI Taxonomy" id="887062"/>
    <lineage>
        <taxon>Bacteria</taxon>
        <taxon>Pseudomonadati</taxon>
        <taxon>Pseudomonadota</taxon>
        <taxon>Betaproteobacteria</taxon>
        <taxon>Burkholderiales</taxon>
        <taxon>Comamonadaceae</taxon>
        <taxon>Hylemonella</taxon>
    </lineage>
</organism>
<dbReference type="InterPro" id="IPR000160">
    <property type="entry name" value="GGDEF_dom"/>
</dbReference>
<dbReference type="PROSITE" id="PS50883">
    <property type="entry name" value="EAL"/>
    <property type="match status" value="1"/>
</dbReference>
<dbReference type="SMART" id="SM00091">
    <property type="entry name" value="PAS"/>
    <property type="match status" value="4"/>
</dbReference>
<evidence type="ECO:0000256" key="2">
    <source>
        <dbReference type="SAM" id="MobiDB-lite"/>
    </source>
</evidence>
<evidence type="ECO:0000259" key="3">
    <source>
        <dbReference type="PROSITE" id="PS50112"/>
    </source>
</evidence>
<evidence type="ECO:0000259" key="5">
    <source>
        <dbReference type="PROSITE" id="PS50883"/>
    </source>
</evidence>
<dbReference type="NCBIfam" id="TIGR00229">
    <property type="entry name" value="sensory_box"/>
    <property type="match status" value="3"/>
</dbReference>
<feature type="domain" description="PAS" evidence="3">
    <location>
        <begin position="288"/>
        <end position="364"/>
    </location>
</feature>
<feature type="domain" description="EAL" evidence="5">
    <location>
        <begin position="723"/>
        <end position="968"/>
    </location>
</feature>
<comment type="caution">
    <text evidence="7">The sequence shown here is derived from an EMBL/GenBank/DDBJ whole genome shotgun (WGS) entry which is preliminary data.</text>
</comment>
<feature type="domain" description="PAS" evidence="3">
    <location>
        <begin position="24"/>
        <end position="73"/>
    </location>
</feature>
<dbReference type="InterPro" id="IPR013655">
    <property type="entry name" value="PAS_fold_3"/>
</dbReference>
<dbReference type="FunFam" id="3.30.70.270:FF:000001">
    <property type="entry name" value="Diguanylate cyclase domain protein"/>
    <property type="match status" value="1"/>
</dbReference>
<dbReference type="InterPro" id="IPR001610">
    <property type="entry name" value="PAC"/>
</dbReference>
<evidence type="ECO:0000256" key="1">
    <source>
        <dbReference type="ARBA" id="ARBA00051114"/>
    </source>
</evidence>
<dbReference type="STRING" id="887062.HGR_02243"/>
<dbReference type="InterPro" id="IPR052155">
    <property type="entry name" value="Biofilm_reg_signaling"/>
</dbReference>
<dbReference type="eggNOG" id="COG5001">
    <property type="taxonomic scope" value="Bacteria"/>
</dbReference>
<dbReference type="SUPFAM" id="SSF55073">
    <property type="entry name" value="Nucleotide cyclase"/>
    <property type="match status" value="1"/>
</dbReference>
<protein>
    <submittedName>
        <fullName evidence="7">PAS/PAC sensor-containing diguanylate cyclase/phosphodiesterase</fullName>
    </submittedName>
</protein>
<name>F3KPT6_9BURK</name>
<dbReference type="Proteomes" id="UP000016368">
    <property type="component" value="Unassembled WGS sequence"/>
</dbReference>
<dbReference type="FunFam" id="3.20.20.450:FF:000001">
    <property type="entry name" value="Cyclic di-GMP phosphodiesterase yahA"/>
    <property type="match status" value="1"/>
</dbReference>
<dbReference type="AlphaFoldDB" id="F3KPT6"/>
<dbReference type="InterPro" id="IPR035965">
    <property type="entry name" value="PAS-like_dom_sf"/>
</dbReference>
<feature type="domain" description="PAC" evidence="4">
    <location>
        <begin position="367"/>
        <end position="417"/>
    </location>
</feature>
<feature type="region of interest" description="Disordered" evidence="2">
    <location>
        <begin position="1"/>
        <end position="20"/>
    </location>
</feature>
<dbReference type="EMBL" id="AEGR01000029">
    <property type="protein sequence ID" value="EGI78104.1"/>
    <property type="molecule type" value="Genomic_DNA"/>
</dbReference>
<dbReference type="InterPro" id="IPR035919">
    <property type="entry name" value="EAL_sf"/>
</dbReference>
<dbReference type="InterPro" id="IPR029787">
    <property type="entry name" value="Nucleotide_cyclase"/>
</dbReference>
<dbReference type="Pfam" id="PF08447">
    <property type="entry name" value="PAS_3"/>
    <property type="match status" value="1"/>
</dbReference>
<dbReference type="InterPro" id="IPR000014">
    <property type="entry name" value="PAS"/>
</dbReference>
<dbReference type="CDD" id="cd01949">
    <property type="entry name" value="GGDEF"/>
    <property type="match status" value="1"/>
</dbReference>
<dbReference type="PANTHER" id="PTHR44757:SF2">
    <property type="entry name" value="BIOFILM ARCHITECTURE MAINTENANCE PROTEIN MBAA"/>
    <property type="match status" value="1"/>
</dbReference>
<dbReference type="SMART" id="SM00052">
    <property type="entry name" value="EAL"/>
    <property type="match status" value="1"/>
</dbReference>
<dbReference type="InterPro" id="IPR001633">
    <property type="entry name" value="EAL_dom"/>
</dbReference>
<dbReference type="CDD" id="cd00130">
    <property type="entry name" value="PAS"/>
    <property type="match status" value="3"/>
</dbReference>
<dbReference type="InterPro" id="IPR043128">
    <property type="entry name" value="Rev_trsase/Diguanyl_cyclase"/>
</dbReference>
<feature type="domain" description="PAC" evidence="4">
    <location>
        <begin position="492"/>
        <end position="544"/>
    </location>
</feature>
<dbReference type="OrthoDB" id="9813903at2"/>
<gene>
    <name evidence="7" type="ORF">HGR_02243</name>
</gene>
<sequence length="968" mass="108456">MTAFNDGKARDPGGGPSDEERMAQHSLFQAVFDGSPGAAVLIRHKDGCLVRANQGWLALTGYSLEEVQGRTLVELGCWVDPQEGQDCWAQIGVHGRLKAREVRVWFKDHGRGPRRVRINASSLDGLRASDGRHVLLSMEDITAVRDTGGTSPSGVVAQNLANDRLAAQLDLYALTEELARVGHWSSDGKSVYFSPGLQKMSGAQTPAMLTVEEARRRIHPEDLQIYLEAREAMDGRVFEYRIMGPEGGVSWRRARIHRHCNSDGSFLDFGVILDVTAETEAALVLREQLAFIEKITSHVPLMLFLYERRGDGTEVFPFLSPGVRKLFGVEAEEARRDASLLFNRLHPEDRDGVRHSMDAAHFDGGIWSHEFRIIGEDGWERWLLGHAINRLEGDHLVAYGSVSDITDRKLAEQRLQDSEARFRSLTDLSSDWYWETDEQLRFIHFVGYQQNKILRSEAEILGKTRWEIGALNMSEEDWAVHRQVLESRQPFRDLELLRMGAHRQQYWVSISGAPIFDARQRFRGYRGIGRDISDRKRAEGETQRLAFYDTLTGLPNRRLLLDRLAQAQAACARTKRHGALFFLDLDNFKDLNDTLGHDVGDLLLKQVAQRLLSCLRESDTAARLGGDEFVVMLLELDEDENEAAAHAERVGEKILKRLNAPYELAGREHNSSPSIGLTVFSGGAQGVDELLKRADLAMYQAKAAGRNTLRFFDPQMQAAVLARAALDADMRQAVQNQELLLHYQPVVDAAGGVRGYEALLRWNHPRRGVLAPGSFIGLAEQSGLILPIGQWVLRAACHQLVTWSRGLDTQGLSLAVNVSARQFRQRDFVDQVLAVIDETGVNPQRLRLELTESLLISEVEDAIRKMAELRARGVRFSLDDFGTGYSSLNYLKRLPLDALKIDRSFVSDVLTDPNDAVIVRTILALAQSMGLQTVAEGVETEGQRDFLRDNGCTLFQGYLFGRPGLLGH</sequence>